<dbReference type="GO" id="GO:0003676">
    <property type="term" value="F:nucleic acid binding"/>
    <property type="evidence" value="ECO:0007669"/>
    <property type="project" value="UniProtKB-UniRule"/>
</dbReference>
<evidence type="ECO:0000313" key="4">
    <source>
        <dbReference type="Proteomes" id="UP000478052"/>
    </source>
</evidence>
<proteinExistence type="predicted"/>
<dbReference type="Gene3D" id="3.30.70.330">
    <property type="match status" value="1"/>
</dbReference>
<organism evidence="3 4">
    <name type="scientific">Aphis craccivora</name>
    <name type="common">Cowpea aphid</name>
    <dbReference type="NCBI Taxonomy" id="307492"/>
    <lineage>
        <taxon>Eukaryota</taxon>
        <taxon>Metazoa</taxon>
        <taxon>Ecdysozoa</taxon>
        <taxon>Arthropoda</taxon>
        <taxon>Hexapoda</taxon>
        <taxon>Insecta</taxon>
        <taxon>Pterygota</taxon>
        <taxon>Neoptera</taxon>
        <taxon>Paraneoptera</taxon>
        <taxon>Hemiptera</taxon>
        <taxon>Sternorrhyncha</taxon>
        <taxon>Aphidomorpha</taxon>
        <taxon>Aphidoidea</taxon>
        <taxon>Aphididae</taxon>
        <taxon>Aphidini</taxon>
        <taxon>Aphis</taxon>
        <taxon>Aphis</taxon>
    </lineage>
</organism>
<evidence type="ECO:0000313" key="3">
    <source>
        <dbReference type="EMBL" id="KAF0763987.1"/>
    </source>
</evidence>
<dbReference type="Pfam" id="PF01424">
    <property type="entry name" value="R3H"/>
    <property type="match status" value="1"/>
</dbReference>
<dbReference type="EMBL" id="VUJU01001750">
    <property type="protein sequence ID" value="KAF0763987.1"/>
    <property type="molecule type" value="Genomic_DNA"/>
</dbReference>
<dbReference type="PROSITE" id="PS51061">
    <property type="entry name" value="R3H"/>
    <property type="match status" value="1"/>
</dbReference>
<gene>
    <name evidence="3" type="ORF">FWK35_00007331</name>
</gene>
<sequence>MESLDILNLRVAECSFLETALADVKRYNNTFVLENKINVVLIFPPLSARNRFLVHNLVQTFFNKLNTISIGSSHGRRLVVYHSSLKPMYCEVDVEDAERHDENSSSSSAYRAYRTPNERKAQEKLFQSLKPKKLDPLTRSNQRKQSKRPDIPIYIPKALRGLANNTASKTKSTNSNSDSTASNKLGANSRIQDDSSNKFCSKDMVDSISNYNQHNNVLTSLDSFNFVDLSNEILINDVNDDFNTSYHDASSQFSDSLSTNILPNSVDINENNSNASATNKITKIKNPKLDHNELESDIVETVFNNRNSDLPKVNNVSYINFQKTTPVNLPDCQISDVNDTSIADNVLVPQKTTPVNLPDFQISDINDKITADDILVSQKITEAIDLKVDDKISGMSNSNNQLHETHKGNEVIFSDVSEIELKEEHDTNCPHYCLNDSFSSGPLTDIDTNYSKTTDEELTAQQSSVLIDNSEEVIDINEKKKKKKKEKKKILDVNECSWEDMFDKEDDYIHPLLMKEYQTIELSFILVSTIGKVQVQCAKEDYRSYQTIEERSGDGECVIEVYGFSSELKTLDLMNQFAAFRKKHFEIIWVDDTHALAVFESPYLADQALNTPLALVKTRPLKNATKESKLRAATVVPLPATRPKTCTAMARRLVSSALGLKLNVSADLINAERTLLANAKEKKIRDAQHKHDIWNNES</sequence>
<dbReference type="SUPFAM" id="SSF82708">
    <property type="entry name" value="R3H domain"/>
    <property type="match status" value="1"/>
</dbReference>
<dbReference type="PANTHER" id="PTHR21678">
    <property type="entry name" value="GROWTH INHIBITION AND DIFFERENTIATION RELATED PROTEIN 88"/>
    <property type="match status" value="1"/>
</dbReference>
<dbReference type="InterPro" id="IPR001374">
    <property type="entry name" value="R3H_dom"/>
</dbReference>
<dbReference type="InterPro" id="IPR036867">
    <property type="entry name" value="R3H_dom_sf"/>
</dbReference>
<accession>A0A6G0Z0Y9</accession>
<dbReference type="Gene3D" id="3.30.1370.50">
    <property type="entry name" value="R3H-like domain"/>
    <property type="match status" value="1"/>
</dbReference>
<name>A0A6G0Z0Y9_APHCR</name>
<feature type="compositionally biased region" description="Low complexity" evidence="1">
    <location>
        <begin position="163"/>
        <end position="184"/>
    </location>
</feature>
<dbReference type="AlphaFoldDB" id="A0A6G0Z0Y9"/>
<reference evidence="3 4" key="1">
    <citation type="submission" date="2019-08" db="EMBL/GenBank/DDBJ databases">
        <title>Whole genome of Aphis craccivora.</title>
        <authorList>
            <person name="Voronova N.V."/>
            <person name="Shulinski R.S."/>
            <person name="Bandarenka Y.V."/>
            <person name="Zhorov D.G."/>
            <person name="Warner D."/>
        </authorList>
    </citation>
    <scope>NUCLEOTIDE SEQUENCE [LARGE SCALE GENOMIC DNA]</scope>
    <source>
        <strain evidence="3">180601</strain>
        <tissue evidence="3">Whole Body</tissue>
    </source>
</reference>
<comment type="caution">
    <text evidence="3">The sequence shown here is derived from an EMBL/GenBank/DDBJ whole genome shotgun (WGS) entry which is preliminary data.</text>
</comment>
<feature type="region of interest" description="Disordered" evidence="1">
    <location>
        <begin position="96"/>
        <end position="196"/>
    </location>
</feature>
<dbReference type="OrthoDB" id="5418203at2759"/>
<dbReference type="InterPro" id="IPR039884">
    <property type="entry name" value="R3HC1/R3HCL"/>
</dbReference>
<feature type="domain" description="R3H" evidence="2">
    <location>
        <begin position="18"/>
        <end position="84"/>
    </location>
</feature>
<dbReference type="Proteomes" id="UP000478052">
    <property type="component" value="Unassembled WGS sequence"/>
</dbReference>
<dbReference type="InterPro" id="IPR012677">
    <property type="entry name" value="Nucleotide-bd_a/b_plait_sf"/>
</dbReference>
<evidence type="ECO:0000259" key="2">
    <source>
        <dbReference type="PROSITE" id="PS51061"/>
    </source>
</evidence>
<keyword evidence="4" id="KW-1185">Reference proteome</keyword>
<evidence type="ECO:0000256" key="1">
    <source>
        <dbReference type="SAM" id="MobiDB-lite"/>
    </source>
</evidence>
<dbReference type="PANTHER" id="PTHR21678:SF0">
    <property type="entry name" value="C3H1-TYPE DOMAIN-CONTAINING PROTEIN"/>
    <property type="match status" value="1"/>
</dbReference>
<protein>
    <submittedName>
        <fullName evidence="3">Coiled-coil domain-containing protein R3HCC1L isoform X1</fullName>
    </submittedName>
</protein>
<feature type="compositionally biased region" description="Low complexity" evidence="1">
    <location>
        <begin position="104"/>
        <end position="114"/>
    </location>
</feature>